<protein>
    <submittedName>
        <fullName evidence="1">Uncharacterized protein</fullName>
    </submittedName>
</protein>
<name>A0ABQ7X4A9_BRANA</name>
<gene>
    <name evidence="1" type="ORF">HID58_091173</name>
</gene>
<evidence type="ECO:0000313" key="1">
    <source>
        <dbReference type="EMBL" id="KAH0850776.1"/>
    </source>
</evidence>
<dbReference type="Proteomes" id="UP000824890">
    <property type="component" value="Unassembled WGS sequence"/>
</dbReference>
<organism evidence="1 2">
    <name type="scientific">Brassica napus</name>
    <name type="common">Rape</name>
    <dbReference type="NCBI Taxonomy" id="3708"/>
    <lineage>
        <taxon>Eukaryota</taxon>
        <taxon>Viridiplantae</taxon>
        <taxon>Streptophyta</taxon>
        <taxon>Embryophyta</taxon>
        <taxon>Tracheophyta</taxon>
        <taxon>Spermatophyta</taxon>
        <taxon>Magnoliopsida</taxon>
        <taxon>eudicotyledons</taxon>
        <taxon>Gunneridae</taxon>
        <taxon>Pentapetalae</taxon>
        <taxon>rosids</taxon>
        <taxon>malvids</taxon>
        <taxon>Brassicales</taxon>
        <taxon>Brassicaceae</taxon>
        <taxon>Brassiceae</taxon>
        <taxon>Brassica</taxon>
    </lineage>
</organism>
<reference evidence="1 2" key="1">
    <citation type="submission" date="2021-05" db="EMBL/GenBank/DDBJ databases">
        <title>Genome Assembly of Synthetic Allotetraploid Brassica napus Reveals Homoeologous Exchanges between Subgenomes.</title>
        <authorList>
            <person name="Davis J.T."/>
        </authorList>
    </citation>
    <scope>NUCLEOTIDE SEQUENCE [LARGE SCALE GENOMIC DNA]</scope>
    <source>
        <strain evidence="2">cv. Da-Ae</strain>
        <tissue evidence="1">Seedling</tissue>
    </source>
</reference>
<comment type="caution">
    <text evidence="1">The sequence shown here is derived from an EMBL/GenBank/DDBJ whole genome shotgun (WGS) entry which is preliminary data.</text>
</comment>
<proteinExistence type="predicted"/>
<accession>A0ABQ7X4A9</accession>
<evidence type="ECO:0000313" key="2">
    <source>
        <dbReference type="Proteomes" id="UP000824890"/>
    </source>
</evidence>
<dbReference type="EMBL" id="JAGKQM010001944">
    <property type="protein sequence ID" value="KAH0850776.1"/>
    <property type="molecule type" value="Genomic_DNA"/>
</dbReference>
<sequence>MDACEAVWTRSRGHEMKLGMNIATHTEFVELKYMNRHKLKGILRTKQKVFIRCIMCGDMRRVAKVVVVGSGVVAKCVFGRCVGGDCVVVRRAVVRQVVKW</sequence>
<keyword evidence="2" id="KW-1185">Reference proteome</keyword>